<keyword evidence="1" id="KW-0175">Coiled coil</keyword>
<evidence type="ECO:0000256" key="1">
    <source>
        <dbReference type="SAM" id="Coils"/>
    </source>
</evidence>
<dbReference type="OrthoDB" id="409948at2759"/>
<protein>
    <recommendedName>
        <fullName evidence="4">Laminin domain protein</fullName>
    </recommendedName>
</protein>
<gene>
    <name evidence="2" type="ORF">RDB_LOCUS42169</name>
</gene>
<feature type="coiled-coil region" evidence="1">
    <location>
        <begin position="311"/>
        <end position="338"/>
    </location>
</feature>
<dbReference type="SUPFAM" id="SSF58104">
    <property type="entry name" value="Methyl-accepting chemotaxis protein (MCP) signaling domain"/>
    <property type="match status" value="1"/>
</dbReference>
<comment type="caution">
    <text evidence="2">The sequence shown here is derived from an EMBL/GenBank/DDBJ whole genome shotgun (WGS) entry which is preliminary data.</text>
</comment>
<evidence type="ECO:0000313" key="3">
    <source>
        <dbReference type="Proteomes" id="UP000663888"/>
    </source>
</evidence>
<dbReference type="EMBL" id="CAJMWX010000855">
    <property type="protein sequence ID" value="CAE6435817.1"/>
    <property type="molecule type" value="Genomic_DNA"/>
</dbReference>
<name>A0A8H3AS55_9AGAM</name>
<dbReference type="Gene3D" id="1.10.287.950">
    <property type="entry name" value="Methyl-accepting chemotaxis protein"/>
    <property type="match status" value="1"/>
</dbReference>
<organism evidence="2 3">
    <name type="scientific">Rhizoctonia solani</name>
    <dbReference type="NCBI Taxonomy" id="456999"/>
    <lineage>
        <taxon>Eukaryota</taxon>
        <taxon>Fungi</taxon>
        <taxon>Dikarya</taxon>
        <taxon>Basidiomycota</taxon>
        <taxon>Agaricomycotina</taxon>
        <taxon>Agaricomycetes</taxon>
        <taxon>Cantharellales</taxon>
        <taxon>Ceratobasidiaceae</taxon>
        <taxon>Rhizoctonia</taxon>
    </lineage>
</organism>
<dbReference type="Proteomes" id="UP000663888">
    <property type="component" value="Unassembled WGS sequence"/>
</dbReference>
<evidence type="ECO:0000313" key="2">
    <source>
        <dbReference type="EMBL" id="CAE6435817.1"/>
    </source>
</evidence>
<sequence length="483" mass="54208">MVDRPGWYPPGQVCFPPELPISFKKVYDLKPVVGVPRDDEVIGIHAVIHAANRVSGVPEMHDPDLHMKLVDHLFSVQMARYRSRYSLITFPCDATYTPPALPPPVSVNLEPVSGAPSDEEMKKVQDAIQMYQELRRFPSLFDAHVNMELSQHLFDLQMARYMRLAGESPPNLVPPTTATPEIPDHVQERIPTAIDENARPTNNAGTGSSTAGVQPTSNVDVRELMERSNQLAERFNQLLERSNELVERCARPSEQPDPQTFCDKFNQVLERIAQAMEQSHRPTELPNRLDEQFCQLFERFNQLFEQSAQPAQKANELAQRSNELADRANQLADRLNQSHEHSNQLSEQANTTWEQVKNALGNINKMLMRIQHAIVRNHKGSTINSLDCLANHEGKTQSDSNILGIGFAGSTKSWSSFSKFRLPVVIGGVSHNTYVQNRLLGELLQFYGIGDELCQSATSVLLKDGQEATARHRLGTYLSLCLG</sequence>
<dbReference type="AlphaFoldDB" id="A0A8H3AS55"/>
<accession>A0A8H3AS55</accession>
<proteinExistence type="predicted"/>
<reference evidence="2" key="1">
    <citation type="submission" date="2021-01" db="EMBL/GenBank/DDBJ databases">
        <authorList>
            <person name="Kaushik A."/>
        </authorList>
    </citation>
    <scope>NUCLEOTIDE SEQUENCE</scope>
    <source>
        <strain evidence="2">AG4-R118</strain>
    </source>
</reference>
<evidence type="ECO:0008006" key="4">
    <source>
        <dbReference type="Google" id="ProtNLM"/>
    </source>
</evidence>